<evidence type="ECO:0000313" key="3">
    <source>
        <dbReference type="Proteomes" id="UP001570511"/>
    </source>
</evidence>
<accession>A0ABD5MFC8</accession>
<sequence>MTGERSDSIRDQTDAREEGTAPSPSEVSVPDSVDDRRSMASDLLDAAESDPGDVSRDEMAQIVALLSVDDGEARSTAAKALQHLYDRPALFAPYIEALLSAAASYPDDFEGIPAPAVWMGSPHVRATVYATDALARVAQREPSLFVPHAEEMATRLRSDRNVSRYLLFVVGLAEADSPGLVSREWLRDELCDLLDRGRGNGYPSWAADVLGRLGDPEALAAVREAHPGEDADDLAREAFDDAIAALEAAE</sequence>
<evidence type="ECO:0008006" key="4">
    <source>
        <dbReference type="Google" id="ProtNLM"/>
    </source>
</evidence>
<dbReference type="EMBL" id="JBGNYA010000001">
    <property type="protein sequence ID" value="MFA1611673.1"/>
    <property type="molecule type" value="Genomic_DNA"/>
</dbReference>
<dbReference type="AlphaFoldDB" id="A0ABD5MFC8"/>
<reference evidence="2 3" key="1">
    <citation type="submission" date="2024-08" db="EMBL/GenBank/DDBJ databases">
        <title>Halobellus sp. MBLA0158 whole genome sequence.</title>
        <authorList>
            <person name="Hwang C.Y."/>
            <person name="Cho E.-S."/>
            <person name="Seo M.-J."/>
        </authorList>
    </citation>
    <scope>NUCLEOTIDE SEQUENCE [LARGE SCALE GENOMIC DNA]</scope>
    <source>
        <strain evidence="2 3">MBLA0158</strain>
    </source>
</reference>
<protein>
    <recommendedName>
        <fullName evidence="4">HEAT repeat domain-containing protein</fullName>
    </recommendedName>
</protein>
<keyword evidence="3" id="KW-1185">Reference proteome</keyword>
<feature type="region of interest" description="Disordered" evidence="1">
    <location>
        <begin position="1"/>
        <end position="55"/>
    </location>
</feature>
<evidence type="ECO:0000313" key="2">
    <source>
        <dbReference type="EMBL" id="MFA1611673.1"/>
    </source>
</evidence>
<proteinExistence type="predicted"/>
<evidence type="ECO:0000256" key="1">
    <source>
        <dbReference type="SAM" id="MobiDB-lite"/>
    </source>
</evidence>
<feature type="compositionally biased region" description="Basic and acidic residues" evidence="1">
    <location>
        <begin position="1"/>
        <end position="19"/>
    </location>
</feature>
<feature type="compositionally biased region" description="Low complexity" evidence="1">
    <location>
        <begin position="22"/>
        <end position="31"/>
    </location>
</feature>
<dbReference type="Proteomes" id="UP001570511">
    <property type="component" value="Unassembled WGS sequence"/>
</dbReference>
<name>A0ABD5MFC8_9EURY</name>
<organism evidence="2 3">
    <name type="scientific">Halobellus rubicundus</name>
    <dbReference type="NCBI Taxonomy" id="2996466"/>
    <lineage>
        <taxon>Archaea</taxon>
        <taxon>Methanobacteriati</taxon>
        <taxon>Methanobacteriota</taxon>
        <taxon>Stenosarchaea group</taxon>
        <taxon>Halobacteria</taxon>
        <taxon>Halobacteriales</taxon>
        <taxon>Haloferacaceae</taxon>
        <taxon>Halobellus</taxon>
    </lineage>
</organism>
<gene>
    <name evidence="2" type="ORF">OS889_11735</name>
</gene>
<comment type="caution">
    <text evidence="2">The sequence shown here is derived from an EMBL/GenBank/DDBJ whole genome shotgun (WGS) entry which is preliminary data.</text>
</comment>
<dbReference type="RefSeq" id="WP_372390029.1">
    <property type="nucleotide sequence ID" value="NZ_JBGNYA010000001.1"/>
</dbReference>